<feature type="transmembrane region" description="Helical" evidence="1">
    <location>
        <begin position="240"/>
        <end position="259"/>
    </location>
</feature>
<dbReference type="EMBL" id="JACJPW010000049">
    <property type="protein sequence ID" value="MBD2183157.1"/>
    <property type="molecule type" value="Genomic_DNA"/>
</dbReference>
<gene>
    <name evidence="2" type="ORF">H6G03_19165</name>
</gene>
<comment type="caution">
    <text evidence="2">The sequence shown here is derived from an EMBL/GenBank/DDBJ whole genome shotgun (WGS) entry which is preliminary data.</text>
</comment>
<accession>A0A926ZID9</accession>
<organism evidence="2 3">
    <name type="scientific">Aerosakkonema funiforme FACHB-1375</name>
    <dbReference type="NCBI Taxonomy" id="2949571"/>
    <lineage>
        <taxon>Bacteria</taxon>
        <taxon>Bacillati</taxon>
        <taxon>Cyanobacteriota</taxon>
        <taxon>Cyanophyceae</taxon>
        <taxon>Oscillatoriophycideae</taxon>
        <taxon>Aerosakkonematales</taxon>
        <taxon>Aerosakkonemataceae</taxon>
        <taxon>Aerosakkonema</taxon>
    </lineage>
</organism>
<evidence type="ECO:0000256" key="1">
    <source>
        <dbReference type="SAM" id="Phobius"/>
    </source>
</evidence>
<dbReference type="Proteomes" id="UP000641646">
    <property type="component" value="Unassembled WGS sequence"/>
</dbReference>
<feature type="transmembrane region" description="Helical" evidence="1">
    <location>
        <begin position="265"/>
        <end position="283"/>
    </location>
</feature>
<dbReference type="PANTHER" id="PTHR39419">
    <property type="entry name" value="SLL0814 PROTEIN"/>
    <property type="match status" value="1"/>
</dbReference>
<feature type="transmembrane region" description="Helical" evidence="1">
    <location>
        <begin position="152"/>
        <end position="172"/>
    </location>
</feature>
<dbReference type="NCBIfam" id="NF045693">
    <property type="entry name" value="GCarotHydoxCruF"/>
    <property type="match status" value="1"/>
</dbReference>
<dbReference type="AlphaFoldDB" id="A0A926ZID9"/>
<keyword evidence="1" id="KW-0812">Transmembrane</keyword>
<keyword evidence="3" id="KW-1185">Reference proteome</keyword>
<keyword evidence="1" id="KW-0472">Membrane</keyword>
<dbReference type="InterPro" id="IPR007354">
    <property type="entry name" value="CruF-like"/>
</dbReference>
<proteinExistence type="predicted"/>
<reference evidence="2" key="1">
    <citation type="journal article" date="2015" name="ISME J.">
        <title>Draft Genome Sequence of Streptomyces incarnatus NRRL8089, which Produces the Nucleoside Antibiotic Sinefungin.</title>
        <authorList>
            <person name="Oshima K."/>
            <person name="Hattori M."/>
            <person name="Shimizu H."/>
            <person name="Fukuda K."/>
            <person name="Nemoto M."/>
            <person name="Inagaki K."/>
            <person name="Tamura T."/>
        </authorList>
    </citation>
    <scope>NUCLEOTIDE SEQUENCE</scope>
    <source>
        <strain evidence="2">FACHB-1375</strain>
    </source>
</reference>
<feature type="transmembrane region" description="Helical" evidence="1">
    <location>
        <begin position="50"/>
        <end position="69"/>
    </location>
</feature>
<feature type="transmembrane region" description="Helical" evidence="1">
    <location>
        <begin position="201"/>
        <end position="219"/>
    </location>
</feature>
<feature type="transmembrane region" description="Helical" evidence="1">
    <location>
        <begin position="76"/>
        <end position="97"/>
    </location>
</feature>
<feature type="transmembrane region" description="Helical" evidence="1">
    <location>
        <begin position="117"/>
        <end position="140"/>
    </location>
</feature>
<name>A0A926ZID9_9CYAN</name>
<feature type="transmembrane region" description="Helical" evidence="1">
    <location>
        <begin position="12"/>
        <end position="30"/>
    </location>
</feature>
<evidence type="ECO:0000313" key="2">
    <source>
        <dbReference type="EMBL" id="MBD2183157.1"/>
    </source>
</evidence>
<dbReference type="RefSeq" id="WP_190466908.1">
    <property type="nucleotide sequence ID" value="NZ_JACJPW010000049.1"/>
</dbReference>
<keyword evidence="1" id="KW-1133">Transmembrane helix</keyword>
<dbReference type="InterPro" id="IPR054684">
    <property type="entry name" value="CruF-like_cyanobact"/>
</dbReference>
<dbReference type="Pfam" id="PF04240">
    <property type="entry name" value="Caroten_synth"/>
    <property type="match status" value="1"/>
</dbReference>
<sequence>MKQLVMAERFCLIGHLVSMAFGLAGLLLVLPNPELIVSLPAYGQTFFQWSMAGGGVVYIVLGAAAVAIYAYRTLGLWRWLAFMVPSVFISLGSELLGTSTGFPFGHYGYLSGLGYKVAGLVPVTIPLSWFYLGLVSYLLATTGLNSDRKSSWLYQVGAIALGALLLTSWDFVLDPAMSQTMVPFWHWEQPGAFFGMPYQNFAGWFGTGTVFMTVATILWKKISNSTSDAVGQLTRSQLNLPLTVYLGNFVFATVMSLAAGIWIPVVLGLVVGVFPAVTLWWAAKPAPDSAALNLAVTTAAANLSASEASRKAEVSVASAGVAPK</sequence>
<reference evidence="2" key="2">
    <citation type="submission" date="2020-08" db="EMBL/GenBank/DDBJ databases">
        <authorList>
            <person name="Chen M."/>
            <person name="Teng W."/>
            <person name="Zhao L."/>
            <person name="Hu C."/>
            <person name="Zhou Y."/>
            <person name="Han B."/>
            <person name="Song L."/>
            <person name="Shu W."/>
        </authorList>
    </citation>
    <scope>NUCLEOTIDE SEQUENCE</scope>
    <source>
        <strain evidence="2">FACHB-1375</strain>
    </source>
</reference>
<evidence type="ECO:0000313" key="3">
    <source>
        <dbReference type="Proteomes" id="UP000641646"/>
    </source>
</evidence>
<protein>
    <submittedName>
        <fullName evidence="2">Carotenoid biosynthesis protein</fullName>
    </submittedName>
</protein>
<dbReference type="PANTHER" id="PTHR39419:SF1">
    <property type="entry name" value="SLL0814 PROTEIN"/>
    <property type="match status" value="1"/>
</dbReference>